<evidence type="ECO:0000313" key="3">
    <source>
        <dbReference type="WBParaSite" id="TMUE_1000003115.2"/>
    </source>
</evidence>
<sequence length="103" mass="11668">MISANLITQYPISKWHWSHQIGRMQGQFRQDIGCLNEICRCGRAGLRARKPADKVQCSRIFYCSSGMLHLRVTVILDKKSNLPTCRQRPTNCLGALSKSSAFI</sequence>
<reference evidence="1" key="1">
    <citation type="submission" date="2013-11" db="EMBL/GenBank/DDBJ databases">
        <authorList>
            <person name="Aslett M."/>
        </authorList>
    </citation>
    <scope>NUCLEOTIDE SEQUENCE [LARGE SCALE GENOMIC DNA]</scope>
    <source>
        <strain evidence="1">Edinburgh</strain>
    </source>
</reference>
<protein>
    <submittedName>
        <fullName evidence="2 3">Uncharacterized protein</fullName>
    </submittedName>
</protein>
<reference evidence="2" key="3">
    <citation type="submission" date="2019-12" db="UniProtKB">
        <authorList>
            <consortium name="WormBaseParasite"/>
        </authorList>
    </citation>
    <scope>IDENTIFICATION</scope>
</reference>
<name>A0A5S6Q7M1_TRIMR</name>
<dbReference type="AlphaFoldDB" id="A0A5S6Q7M1"/>
<dbReference type="WBParaSite" id="TMUE_1000003115.1">
    <property type="protein sequence ID" value="TMUE_1000003115.1"/>
    <property type="gene ID" value="WBGene00302462"/>
</dbReference>
<proteinExistence type="predicted"/>
<dbReference type="WBParaSite" id="TMUE_1000003115.5">
    <property type="protein sequence ID" value="TMUE_1000003115.5"/>
    <property type="gene ID" value="WBGene00302462"/>
</dbReference>
<evidence type="ECO:0000313" key="2">
    <source>
        <dbReference type="WBParaSite" id="TMUE_1000003115.1"/>
    </source>
</evidence>
<accession>A0A5S6Q7M1</accession>
<dbReference type="Proteomes" id="UP000046395">
    <property type="component" value="Unassembled WGS sequence"/>
</dbReference>
<dbReference type="WBParaSite" id="TMUE_1000003115.3">
    <property type="protein sequence ID" value="TMUE_1000003115.3"/>
    <property type="gene ID" value="WBGene00302462"/>
</dbReference>
<keyword evidence="1" id="KW-1185">Reference proteome</keyword>
<dbReference type="WBParaSite" id="TMUE_1000003115.4">
    <property type="protein sequence ID" value="TMUE_1000003115.4"/>
    <property type="gene ID" value="WBGene00302462"/>
</dbReference>
<reference evidence="1" key="2">
    <citation type="submission" date="2014-03" db="EMBL/GenBank/DDBJ databases">
        <title>The whipworm genome and dual-species transcriptomics of an intimate host-pathogen interaction.</title>
        <authorList>
            <person name="Foth B.J."/>
            <person name="Tsai I.J."/>
            <person name="Reid A.J."/>
            <person name="Bancroft A.J."/>
            <person name="Nichol S."/>
            <person name="Tracey A."/>
            <person name="Holroyd N."/>
            <person name="Cotton J.A."/>
            <person name="Stanley E.J."/>
            <person name="Zarowiecki M."/>
            <person name="Liu J.Z."/>
            <person name="Huckvale T."/>
            <person name="Cooper P.J."/>
            <person name="Grencis R.K."/>
            <person name="Berriman M."/>
        </authorList>
    </citation>
    <scope>NUCLEOTIDE SEQUENCE [LARGE SCALE GENOMIC DNA]</scope>
    <source>
        <strain evidence="1">Edinburgh</strain>
    </source>
</reference>
<organism evidence="1 2">
    <name type="scientific">Trichuris muris</name>
    <name type="common">Mouse whipworm</name>
    <dbReference type="NCBI Taxonomy" id="70415"/>
    <lineage>
        <taxon>Eukaryota</taxon>
        <taxon>Metazoa</taxon>
        <taxon>Ecdysozoa</taxon>
        <taxon>Nematoda</taxon>
        <taxon>Enoplea</taxon>
        <taxon>Dorylaimia</taxon>
        <taxon>Trichinellida</taxon>
        <taxon>Trichuridae</taxon>
        <taxon>Trichuris</taxon>
    </lineage>
</organism>
<dbReference type="WBParaSite" id="TMUE_1000003115.2">
    <property type="protein sequence ID" value="TMUE_1000003115.2"/>
    <property type="gene ID" value="WBGene00302462"/>
</dbReference>
<evidence type="ECO:0000313" key="1">
    <source>
        <dbReference type="Proteomes" id="UP000046395"/>
    </source>
</evidence>